<dbReference type="AlphaFoldDB" id="A0A0B0PEZ5"/>
<proteinExistence type="predicted"/>
<dbReference type="Proteomes" id="UP000032142">
    <property type="component" value="Unassembled WGS sequence"/>
</dbReference>
<organism evidence="1 2">
    <name type="scientific">Gossypium arboreum</name>
    <name type="common">Tree cotton</name>
    <name type="synonym">Gossypium nanking</name>
    <dbReference type="NCBI Taxonomy" id="29729"/>
    <lineage>
        <taxon>Eukaryota</taxon>
        <taxon>Viridiplantae</taxon>
        <taxon>Streptophyta</taxon>
        <taxon>Embryophyta</taxon>
        <taxon>Tracheophyta</taxon>
        <taxon>Spermatophyta</taxon>
        <taxon>Magnoliopsida</taxon>
        <taxon>eudicotyledons</taxon>
        <taxon>Gunneridae</taxon>
        <taxon>Pentapetalae</taxon>
        <taxon>rosids</taxon>
        <taxon>malvids</taxon>
        <taxon>Malvales</taxon>
        <taxon>Malvaceae</taxon>
        <taxon>Malvoideae</taxon>
        <taxon>Gossypium</taxon>
    </lineage>
</organism>
<evidence type="ECO:0000313" key="1">
    <source>
        <dbReference type="EMBL" id="KHG23004.1"/>
    </source>
</evidence>
<protein>
    <submittedName>
        <fullName evidence="1">Uncharacterized protein</fullName>
    </submittedName>
</protein>
<keyword evidence="2" id="KW-1185">Reference proteome</keyword>
<sequence>MPRHGIGEFIRQGYHVRPCQDIAMVSFKRIPRKTMTSHGNGKVRRVMLKR</sequence>
<gene>
    <name evidence="1" type="ORF">F383_28856</name>
</gene>
<evidence type="ECO:0000313" key="2">
    <source>
        <dbReference type="Proteomes" id="UP000032142"/>
    </source>
</evidence>
<reference evidence="2" key="1">
    <citation type="submission" date="2014-09" db="EMBL/GenBank/DDBJ databases">
        <authorList>
            <person name="Mudge J."/>
            <person name="Ramaraj T."/>
            <person name="Lindquist I.E."/>
            <person name="Bharti A.K."/>
            <person name="Sundararajan A."/>
            <person name="Cameron C.T."/>
            <person name="Woodward J.E."/>
            <person name="May G.D."/>
            <person name="Brubaker C."/>
            <person name="Broadhvest J."/>
            <person name="Wilkins T.A."/>
        </authorList>
    </citation>
    <scope>NUCLEOTIDE SEQUENCE</scope>
    <source>
        <strain evidence="2">cv. AKA8401</strain>
    </source>
</reference>
<name>A0A0B0PEZ5_GOSAR</name>
<accession>A0A0B0PEZ5</accession>
<dbReference type="EMBL" id="KN423525">
    <property type="protein sequence ID" value="KHG23004.1"/>
    <property type="molecule type" value="Genomic_DNA"/>
</dbReference>